<evidence type="ECO:0000313" key="3">
    <source>
        <dbReference type="Proteomes" id="UP000322667"/>
    </source>
</evidence>
<organism evidence="2 3">
    <name type="scientific">Gossypium tomentosum</name>
    <name type="common">Hawaiian cotton</name>
    <name type="synonym">Gossypium sandvicense</name>
    <dbReference type="NCBI Taxonomy" id="34277"/>
    <lineage>
        <taxon>Eukaryota</taxon>
        <taxon>Viridiplantae</taxon>
        <taxon>Streptophyta</taxon>
        <taxon>Embryophyta</taxon>
        <taxon>Tracheophyta</taxon>
        <taxon>Spermatophyta</taxon>
        <taxon>Magnoliopsida</taxon>
        <taxon>eudicotyledons</taxon>
        <taxon>Gunneridae</taxon>
        <taxon>Pentapetalae</taxon>
        <taxon>rosids</taxon>
        <taxon>malvids</taxon>
        <taxon>Malvales</taxon>
        <taxon>Malvaceae</taxon>
        <taxon>Malvoideae</taxon>
        <taxon>Gossypium</taxon>
    </lineage>
</organism>
<sequence length="399" mass="46842">MKFICWNCRGLGNTATVRELKQLLAAYKPDIVFLSETKMSANEFSWVQNRCRMQSGLAVNSEGRNGGFALIWEEGIDVTIRSFSKHHIDSLVRLKNHNNIRVTGFYGHANPNLRSNSWEMLEKVGGLVREDWVVGGDFNAILNEAEKDGGRRKVRAHMDEFKDVLDNLALVDIKPVRGWFTWVNNRSGGNMIKERLDRFVTSVSMIEKYPFMTSKVVRQTQSDHDEIIWDMWGSKPKEYPRDQRLCFRFEECWATDSKAKSVISSEWNREPTNYVNKLEKIRGVLGPWQRDRYGKMKNDMRKLENKIDRAIDSETRDDSAIILREMRSRLSQLYARKEKYWAQRSRSQWLRDGNRNTRYFHARATGRLQKNTIEKLKNEDGTTLKTVIWSTFRNVLLQR</sequence>
<dbReference type="Gene3D" id="3.60.10.10">
    <property type="entry name" value="Endonuclease/exonuclease/phosphatase"/>
    <property type="match status" value="1"/>
</dbReference>
<dbReference type="InterPro" id="IPR036691">
    <property type="entry name" value="Endo/exonu/phosph_ase_sf"/>
</dbReference>
<gene>
    <name evidence="2" type="ORF">ES332_A11G274500v1</name>
</gene>
<evidence type="ECO:0000259" key="1">
    <source>
        <dbReference type="Pfam" id="PF03372"/>
    </source>
</evidence>
<dbReference type="Pfam" id="PF03372">
    <property type="entry name" value="Exo_endo_phos"/>
    <property type="match status" value="1"/>
</dbReference>
<reference evidence="2 3" key="1">
    <citation type="submission" date="2019-07" db="EMBL/GenBank/DDBJ databases">
        <title>WGS assembly of Gossypium tomentosum.</title>
        <authorList>
            <person name="Chen Z.J."/>
            <person name="Sreedasyam A."/>
            <person name="Ando A."/>
            <person name="Song Q."/>
            <person name="De L."/>
            <person name="Hulse-Kemp A."/>
            <person name="Ding M."/>
            <person name="Ye W."/>
            <person name="Kirkbride R."/>
            <person name="Jenkins J."/>
            <person name="Plott C."/>
            <person name="Lovell J."/>
            <person name="Lin Y.-M."/>
            <person name="Vaughn R."/>
            <person name="Liu B."/>
            <person name="Li W."/>
            <person name="Simpson S."/>
            <person name="Scheffler B."/>
            <person name="Saski C."/>
            <person name="Grover C."/>
            <person name="Hu G."/>
            <person name="Conover J."/>
            <person name="Carlson J."/>
            <person name="Shu S."/>
            <person name="Boston L."/>
            <person name="Williams M."/>
            <person name="Peterson D."/>
            <person name="Mcgee K."/>
            <person name="Jones D."/>
            <person name="Wendel J."/>
            <person name="Stelly D."/>
            <person name="Grimwood J."/>
            <person name="Schmutz J."/>
        </authorList>
    </citation>
    <scope>NUCLEOTIDE SEQUENCE [LARGE SCALE GENOMIC DNA]</scope>
    <source>
        <strain evidence="2">7179.01</strain>
    </source>
</reference>
<protein>
    <recommendedName>
        <fullName evidence="1">Endonuclease/exonuclease/phosphatase domain-containing protein</fullName>
    </recommendedName>
</protein>
<evidence type="ECO:0000313" key="2">
    <source>
        <dbReference type="EMBL" id="TYI02551.1"/>
    </source>
</evidence>
<dbReference type="GO" id="GO:0003824">
    <property type="term" value="F:catalytic activity"/>
    <property type="evidence" value="ECO:0007669"/>
    <property type="project" value="InterPro"/>
</dbReference>
<dbReference type="EMBL" id="CM017620">
    <property type="protein sequence ID" value="TYI02551.1"/>
    <property type="molecule type" value="Genomic_DNA"/>
</dbReference>
<dbReference type="SUPFAM" id="SSF56219">
    <property type="entry name" value="DNase I-like"/>
    <property type="match status" value="1"/>
</dbReference>
<dbReference type="AlphaFoldDB" id="A0A5D2NEN3"/>
<name>A0A5D2NEN3_GOSTO</name>
<proteinExistence type="predicted"/>
<keyword evidence="3" id="KW-1185">Reference proteome</keyword>
<feature type="domain" description="Endonuclease/exonuclease/phosphatase" evidence="1">
    <location>
        <begin position="6"/>
        <end position="224"/>
    </location>
</feature>
<dbReference type="PANTHER" id="PTHR35218">
    <property type="entry name" value="RNASE H DOMAIN-CONTAINING PROTEIN"/>
    <property type="match status" value="1"/>
</dbReference>
<dbReference type="Proteomes" id="UP000322667">
    <property type="component" value="Chromosome A11"/>
</dbReference>
<dbReference type="InterPro" id="IPR005135">
    <property type="entry name" value="Endo/exonuclease/phosphatase"/>
</dbReference>
<dbReference type="PANTHER" id="PTHR35218:SF9">
    <property type="entry name" value="ENDONUCLEASE_EXONUCLEASE_PHOSPHATASE DOMAIN-CONTAINING PROTEIN"/>
    <property type="match status" value="1"/>
</dbReference>
<accession>A0A5D2NEN3</accession>